<gene>
    <name evidence="6" type="ORF">GOQ30_16305</name>
</gene>
<name>A0A6I4IV99_9FLAO</name>
<dbReference type="InterPro" id="IPR051202">
    <property type="entry name" value="Peptidase_C40"/>
</dbReference>
<evidence type="ECO:0000256" key="1">
    <source>
        <dbReference type="ARBA" id="ARBA00007074"/>
    </source>
</evidence>
<dbReference type="Gene3D" id="3.90.1720.10">
    <property type="entry name" value="endopeptidase domain like (from Nostoc punctiforme)"/>
    <property type="match status" value="1"/>
</dbReference>
<evidence type="ECO:0000313" key="6">
    <source>
        <dbReference type="EMBL" id="MVO10735.1"/>
    </source>
</evidence>
<dbReference type="PROSITE" id="PS51935">
    <property type="entry name" value="NLPC_P60"/>
    <property type="match status" value="1"/>
</dbReference>
<dbReference type="GO" id="GO:0008234">
    <property type="term" value="F:cysteine-type peptidase activity"/>
    <property type="evidence" value="ECO:0007669"/>
    <property type="project" value="UniProtKB-KW"/>
</dbReference>
<feature type="domain" description="NlpC/P60" evidence="5">
    <location>
        <begin position="75"/>
        <end position="201"/>
    </location>
</feature>
<dbReference type="PANTHER" id="PTHR47053">
    <property type="entry name" value="MUREIN DD-ENDOPEPTIDASE MEPH-RELATED"/>
    <property type="match status" value="1"/>
</dbReference>
<dbReference type="OrthoDB" id="9807055at2"/>
<evidence type="ECO:0000313" key="7">
    <source>
        <dbReference type="Proteomes" id="UP000431264"/>
    </source>
</evidence>
<dbReference type="RefSeq" id="WP_140999160.1">
    <property type="nucleotide sequence ID" value="NZ_VDCZ01000015.1"/>
</dbReference>
<proteinExistence type="inferred from homology"/>
<protein>
    <submittedName>
        <fullName evidence="6">NlpC/P60 family protein</fullName>
    </submittedName>
</protein>
<evidence type="ECO:0000256" key="2">
    <source>
        <dbReference type="ARBA" id="ARBA00022670"/>
    </source>
</evidence>
<dbReference type="SUPFAM" id="SSF54001">
    <property type="entry name" value="Cysteine proteinases"/>
    <property type="match status" value="1"/>
</dbReference>
<dbReference type="Proteomes" id="UP000431264">
    <property type="component" value="Unassembled WGS sequence"/>
</dbReference>
<evidence type="ECO:0000256" key="4">
    <source>
        <dbReference type="ARBA" id="ARBA00022807"/>
    </source>
</evidence>
<dbReference type="InterPro" id="IPR038765">
    <property type="entry name" value="Papain-like_cys_pep_sf"/>
</dbReference>
<reference evidence="7" key="1">
    <citation type="submission" date="2019-05" db="EMBL/GenBank/DDBJ databases">
        <title>Flavobacterium profundi sp. nov., isolated from a deep-sea seamount.</title>
        <authorList>
            <person name="Zhang D.-C."/>
        </authorList>
    </citation>
    <scope>NUCLEOTIDE SEQUENCE [LARGE SCALE GENOMIC DNA]</scope>
    <source>
        <strain evidence="7">TP390</strain>
    </source>
</reference>
<dbReference type="AlphaFoldDB" id="A0A6I4IV99"/>
<dbReference type="InterPro" id="IPR000064">
    <property type="entry name" value="NLP_P60_dom"/>
</dbReference>
<sequence length="203" mass="22569">MKRITYLLFLAITIVSCKTQSNIITSKEEAVEKGVYSYTKEKKVTNRVAANTSYDSETTNEYDKTTYVRVSKSENAIANQIVDDALRNLGVSYKTGGTTRMGMDCSGLVFSTFGNYDIKLPRTSIDMAKEGEMMSTKEAQPGDLIFFKTNGKSVINHVGIIVEVLPNEIKFIHSSTQKGVIVSSTSDAYYGKTFAQINRVLEY</sequence>
<dbReference type="Pfam" id="PF00877">
    <property type="entry name" value="NLPC_P60"/>
    <property type="match status" value="1"/>
</dbReference>
<dbReference type="PANTHER" id="PTHR47053:SF1">
    <property type="entry name" value="MUREIN DD-ENDOPEPTIDASE MEPH-RELATED"/>
    <property type="match status" value="1"/>
</dbReference>
<keyword evidence="2" id="KW-0645">Protease</keyword>
<keyword evidence="3" id="KW-0378">Hydrolase</keyword>
<accession>A0A6I4IV99</accession>
<dbReference type="GO" id="GO:0006508">
    <property type="term" value="P:proteolysis"/>
    <property type="evidence" value="ECO:0007669"/>
    <property type="project" value="UniProtKB-KW"/>
</dbReference>
<comment type="similarity">
    <text evidence="1">Belongs to the peptidase C40 family.</text>
</comment>
<keyword evidence="4" id="KW-0788">Thiol protease</keyword>
<keyword evidence="7" id="KW-1185">Reference proteome</keyword>
<organism evidence="6 7">
    <name type="scientific">Flavobacterium profundi</name>
    <dbReference type="NCBI Taxonomy" id="1774945"/>
    <lineage>
        <taxon>Bacteria</taxon>
        <taxon>Pseudomonadati</taxon>
        <taxon>Bacteroidota</taxon>
        <taxon>Flavobacteriia</taxon>
        <taxon>Flavobacteriales</taxon>
        <taxon>Flavobacteriaceae</taxon>
        <taxon>Flavobacterium</taxon>
    </lineage>
</organism>
<dbReference type="EMBL" id="WQLW01000015">
    <property type="protein sequence ID" value="MVO10735.1"/>
    <property type="molecule type" value="Genomic_DNA"/>
</dbReference>
<evidence type="ECO:0000259" key="5">
    <source>
        <dbReference type="PROSITE" id="PS51935"/>
    </source>
</evidence>
<comment type="caution">
    <text evidence="6">The sequence shown here is derived from an EMBL/GenBank/DDBJ whole genome shotgun (WGS) entry which is preliminary data.</text>
</comment>
<evidence type="ECO:0000256" key="3">
    <source>
        <dbReference type="ARBA" id="ARBA00022801"/>
    </source>
</evidence>
<dbReference type="PROSITE" id="PS51257">
    <property type="entry name" value="PROKAR_LIPOPROTEIN"/>
    <property type="match status" value="1"/>
</dbReference>